<dbReference type="SMART" id="SM00052">
    <property type="entry name" value="EAL"/>
    <property type="match status" value="1"/>
</dbReference>
<feature type="domain" description="EAL" evidence="4">
    <location>
        <begin position="805"/>
        <end position="1059"/>
    </location>
</feature>
<dbReference type="SUPFAM" id="SSF55073">
    <property type="entry name" value="Nucleotide cyclase"/>
    <property type="match status" value="1"/>
</dbReference>
<evidence type="ECO:0000313" key="7">
    <source>
        <dbReference type="Proteomes" id="UP001597214"/>
    </source>
</evidence>
<sequence>MSRKLESVQHYKSLYENHPDAIFTFDVSGNFLDVNPACEKLSGYSAEELIGRSYLPLIASNEREKVKSSFDRVLLGETESYECSIHDKSGRVIDLSIMNIPIVIDRKVTGVFGIAKDITEMKRLEKQLLNSQKELKDIVHKHLGFIFKFKKIKDEFIYTLADGQLLSKMGSSSGDVLHKTVEEVFGYSEETLQIKNIYERAWSGEEDLFYEGTFNGISYITRLTPIFRENEVTEVLGSSIDITELKNMERILSVNEKRFRSVVELSPSIIIIHRDQKILYANPAAVKIVGLNSQDELNDHFITDFIHTDSQELYETRMKSFMDDTDNSFREYRIIRNEGKDFYIEARAREIHYKGQTAVLTVGVDITARKEKEEQLRKSEQLLAEAQRIAKLGSWEFNLLEKKLCWSDETYRIFGVTSEEFTPSYDALLNFIPPEEREYVHRESEAALNQKLPFLVEHRIILADGKEKFVRQQAEVIYEDGQAIFMIGTIQDITKKRKTELELKRSEEKFRSMVQHASDVISIVDEKGVIQYQSPSSKQIFGHEPEELLGKNGFTYNHPDERGRAEEILKKALKHPGRPIRAELMIQHKSGKWLHCEQVSTNLLHDPNVSGIVVNIRDITKQKEYFEQVRQLAYHDDLTMLLNKRGLNQLLIEEIQASMKTDSCFSLLYLDLDNFKYVNDSLGHEVGDKLLQKISGMLRDLVGDKGKAARLGGDEFAIVLRNLVNIDDVEVMAGNIIQMFNQPFKVDQYQFYITTSIGISYFPNGAKDSDTLLKHADMAMYRAKHSGKNTYRIFDEDIQKSNERTFFIQNDLRNALINNELTVHYQPRISTDSEKMVGVEALVRWNHPKLGPISPIEFIPVAEESGWIVQLGEWVLDSACKQLVKWHQQGYTSLSVSVNFSPLQFLQIDLHERVKHIIDKYNVNPNQVEIEITESAVIDQDVGLQENISKLKEIGLQIAIDDFGTGYSSLMFIKKFQVDTIKIDRSFLFNLLDDIGNLKIVSAIINLAKALGLNVVAEGVETCEQLFRLKEMDCKEVQGYYFSKPLPSDELEKNVFPKYC</sequence>
<evidence type="ECO:0000259" key="5">
    <source>
        <dbReference type="PROSITE" id="PS50887"/>
    </source>
</evidence>
<dbReference type="InterPro" id="IPR035919">
    <property type="entry name" value="EAL_sf"/>
</dbReference>
<dbReference type="Gene3D" id="2.10.70.100">
    <property type="match status" value="1"/>
</dbReference>
<feature type="domain" description="PAC" evidence="3">
    <location>
        <begin position="79"/>
        <end position="130"/>
    </location>
</feature>
<protein>
    <submittedName>
        <fullName evidence="6">PAS domain S-box protein</fullName>
    </submittedName>
</protein>
<dbReference type="InterPro" id="IPR000160">
    <property type="entry name" value="GGDEF_dom"/>
</dbReference>
<feature type="domain" description="PAC" evidence="3">
    <location>
        <begin position="328"/>
        <end position="378"/>
    </location>
</feature>
<evidence type="ECO:0000259" key="2">
    <source>
        <dbReference type="PROSITE" id="PS50112"/>
    </source>
</evidence>
<dbReference type="Gene3D" id="3.30.70.270">
    <property type="match status" value="1"/>
</dbReference>
<accession>A0ABW4LYJ5</accession>
<keyword evidence="1" id="KW-0175">Coiled coil</keyword>
<dbReference type="PROSITE" id="PS50883">
    <property type="entry name" value="EAL"/>
    <property type="match status" value="1"/>
</dbReference>
<feature type="domain" description="PAS" evidence="2">
    <location>
        <begin position="406"/>
        <end position="451"/>
    </location>
</feature>
<dbReference type="SMART" id="SM00091">
    <property type="entry name" value="PAS"/>
    <property type="match status" value="4"/>
</dbReference>
<dbReference type="NCBIfam" id="TIGR00254">
    <property type="entry name" value="GGDEF"/>
    <property type="match status" value="1"/>
</dbReference>
<dbReference type="SMART" id="SM00086">
    <property type="entry name" value="PAC"/>
    <property type="match status" value="4"/>
</dbReference>
<dbReference type="SUPFAM" id="SSF141868">
    <property type="entry name" value="EAL domain-like"/>
    <property type="match status" value="1"/>
</dbReference>
<dbReference type="PANTHER" id="PTHR44757">
    <property type="entry name" value="DIGUANYLATE CYCLASE DGCP"/>
    <property type="match status" value="1"/>
</dbReference>
<dbReference type="InterPro" id="IPR000014">
    <property type="entry name" value="PAS"/>
</dbReference>
<feature type="coiled-coil region" evidence="1">
    <location>
        <begin position="114"/>
        <end position="141"/>
    </location>
</feature>
<evidence type="ECO:0000259" key="4">
    <source>
        <dbReference type="PROSITE" id="PS50883"/>
    </source>
</evidence>
<feature type="domain" description="PAS" evidence="2">
    <location>
        <begin position="7"/>
        <end position="77"/>
    </location>
</feature>
<dbReference type="CDD" id="cd00130">
    <property type="entry name" value="PAS"/>
    <property type="match status" value="3"/>
</dbReference>
<feature type="domain" description="PAS" evidence="2">
    <location>
        <begin position="255"/>
        <end position="325"/>
    </location>
</feature>
<gene>
    <name evidence="6" type="ORF">ACFSCX_24400</name>
</gene>
<name>A0ABW4LYJ5_9BACI</name>
<evidence type="ECO:0000256" key="1">
    <source>
        <dbReference type="SAM" id="Coils"/>
    </source>
</evidence>
<dbReference type="Pfam" id="PF08447">
    <property type="entry name" value="PAS_3"/>
    <property type="match status" value="1"/>
</dbReference>
<dbReference type="InterPro" id="IPR043128">
    <property type="entry name" value="Rev_trsase/Diguanyl_cyclase"/>
</dbReference>
<dbReference type="Pfam" id="PF00989">
    <property type="entry name" value="PAS"/>
    <property type="match status" value="3"/>
</dbReference>
<dbReference type="EMBL" id="JBHUEM010000055">
    <property type="protein sequence ID" value="MFD1739628.1"/>
    <property type="molecule type" value="Genomic_DNA"/>
</dbReference>
<dbReference type="InterPro" id="IPR013655">
    <property type="entry name" value="PAS_fold_3"/>
</dbReference>
<dbReference type="PROSITE" id="PS50112">
    <property type="entry name" value="PAS"/>
    <property type="match status" value="4"/>
</dbReference>
<dbReference type="SUPFAM" id="SSF55785">
    <property type="entry name" value="PYP-like sensor domain (PAS domain)"/>
    <property type="match status" value="5"/>
</dbReference>
<dbReference type="NCBIfam" id="TIGR00229">
    <property type="entry name" value="sensory_box"/>
    <property type="match status" value="4"/>
</dbReference>
<dbReference type="InterPro" id="IPR029787">
    <property type="entry name" value="Nucleotide_cyclase"/>
</dbReference>
<dbReference type="InterPro" id="IPR000700">
    <property type="entry name" value="PAS-assoc_C"/>
</dbReference>
<dbReference type="InterPro" id="IPR035965">
    <property type="entry name" value="PAS-like_dom_sf"/>
</dbReference>
<comment type="caution">
    <text evidence="6">The sequence shown here is derived from an EMBL/GenBank/DDBJ whole genome shotgun (WGS) entry which is preliminary data.</text>
</comment>
<dbReference type="CDD" id="cd01949">
    <property type="entry name" value="GGDEF"/>
    <property type="match status" value="1"/>
</dbReference>
<dbReference type="Gene3D" id="3.30.450.20">
    <property type="entry name" value="PAS domain"/>
    <property type="match status" value="4"/>
</dbReference>
<dbReference type="PANTHER" id="PTHR44757:SF2">
    <property type="entry name" value="BIOFILM ARCHITECTURE MAINTENANCE PROTEIN MBAA"/>
    <property type="match status" value="1"/>
</dbReference>
<feature type="domain" description="PAC" evidence="3">
    <location>
        <begin position="454"/>
        <end position="505"/>
    </location>
</feature>
<dbReference type="SMART" id="SM00267">
    <property type="entry name" value="GGDEF"/>
    <property type="match status" value="1"/>
</dbReference>
<dbReference type="InterPro" id="IPR013767">
    <property type="entry name" value="PAS_fold"/>
</dbReference>
<dbReference type="RefSeq" id="WP_377930868.1">
    <property type="nucleotide sequence ID" value="NZ_JBHUEM010000055.1"/>
</dbReference>
<dbReference type="Pfam" id="PF00563">
    <property type="entry name" value="EAL"/>
    <property type="match status" value="1"/>
</dbReference>
<dbReference type="PROSITE" id="PS50887">
    <property type="entry name" value="GGDEF"/>
    <property type="match status" value="1"/>
</dbReference>
<evidence type="ECO:0000259" key="3">
    <source>
        <dbReference type="PROSITE" id="PS50113"/>
    </source>
</evidence>
<dbReference type="InterPro" id="IPR001610">
    <property type="entry name" value="PAC"/>
</dbReference>
<dbReference type="Proteomes" id="UP001597214">
    <property type="component" value="Unassembled WGS sequence"/>
</dbReference>
<dbReference type="Gene3D" id="3.20.20.450">
    <property type="entry name" value="EAL domain"/>
    <property type="match status" value="1"/>
</dbReference>
<feature type="domain" description="PAS" evidence="2">
    <location>
        <begin position="506"/>
        <end position="576"/>
    </location>
</feature>
<feature type="domain" description="GGDEF" evidence="5">
    <location>
        <begin position="663"/>
        <end position="796"/>
    </location>
</feature>
<dbReference type="PROSITE" id="PS50113">
    <property type="entry name" value="PAC"/>
    <property type="match status" value="3"/>
</dbReference>
<dbReference type="InterPro" id="IPR001633">
    <property type="entry name" value="EAL_dom"/>
</dbReference>
<dbReference type="InterPro" id="IPR052155">
    <property type="entry name" value="Biofilm_reg_signaling"/>
</dbReference>
<keyword evidence="7" id="KW-1185">Reference proteome</keyword>
<evidence type="ECO:0000313" key="6">
    <source>
        <dbReference type="EMBL" id="MFD1739628.1"/>
    </source>
</evidence>
<dbReference type="CDD" id="cd01948">
    <property type="entry name" value="EAL"/>
    <property type="match status" value="1"/>
</dbReference>
<reference evidence="7" key="1">
    <citation type="journal article" date="2019" name="Int. J. Syst. Evol. Microbiol.">
        <title>The Global Catalogue of Microorganisms (GCM) 10K type strain sequencing project: providing services to taxonomists for standard genome sequencing and annotation.</title>
        <authorList>
            <consortium name="The Broad Institute Genomics Platform"/>
            <consortium name="The Broad Institute Genome Sequencing Center for Infectious Disease"/>
            <person name="Wu L."/>
            <person name="Ma J."/>
        </authorList>
    </citation>
    <scope>NUCLEOTIDE SEQUENCE [LARGE SCALE GENOMIC DNA]</scope>
    <source>
        <strain evidence="7">CCUG 49339</strain>
    </source>
</reference>
<organism evidence="6 7">
    <name type="scientific">Bacillus salitolerans</name>
    <dbReference type="NCBI Taxonomy" id="1437434"/>
    <lineage>
        <taxon>Bacteria</taxon>
        <taxon>Bacillati</taxon>
        <taxon>Bacillota</taxon>
        <taxon>Bacilli</taxon>
        <taxon>Bacillales</taxon>
        <taxon>Bacillaceae</taxon>
        <taxon>Bacillus</taxon>
    </lineage>
</organism>
<dbReference type="Pfam" id="PF00990">
    <property type="entry name" value="GGDEF"/>
    <property type="match status" value="1"/>
</dbReference>
<proteinExistence type="predicted"/>